<evidence type="ECO:0000313" key="2">
    <source>
        <dbReference type="Proteomes" id="UP001524499"/>
    </source>
</evidence>
<gene>
    <name evidence="1" type="ORF">NP590_15420</name>
</gene>
<dbReference type="EMBL" id="JANIBJ010000031">
    <property type="protein sequence ID" value="MCQ8105501.1"/>
    <property type="molecule type" value="Genomic_DNA"/>
</dbReference>
<dbReference type="Proteomes" id="UP001524499">
    <property type="component" value="Unassembled WGS sequence"/>
</dbReference>
<proteinExistence type="predicted"/>
<reference evidence="1 2" key="1">
    <citation type="submission" date="2022-07" db="EMBL/GenBank/DDBJ databases">
        <title>Methylomonas rivi sp. nov., Methylomonas rosea sp. nov., Methylomonas aureus sp. nov. and Methylomonas subterranea sp. nov., four novel methanotrophs isolated from a freshwater creek and the deep terrestrial subsurface.</title>
        <authorList>
            <person name="Abin C."/>
            <person name="Sankaranarayanan K."/>
            <person name="Garner C."/>
            <person name="Sindelar R."/>
            <person name="Kotary K."/>
            <person name="Garner R."/>
            <person name="Barclay S."/>
            <person name="Lawson P."/>
            <person name="Krumholz L."/>
        </authorList>
    </citation>
    <scope>NUCLEOTIDE SEQUENCE [LARGE SCALE GENOMIC DNA]</scope>
    <source>
        <strain evidence="1 2">SURF-2</strain>
    </source>
</reference>
<protein>
    <submittedName>
        <fullName evidence="1">Uncharacterized protein</fullName>
    </submittedName>
</protein>
<name>A0ABT1TJ54_9GAMM</name>
<accession>A0ABT1TJ54</accession>
<dbReference type="RefSeq" id="WP_256603488.1">
    <property type="nucleotide sequence ID" value="NZ_JANIBJ010000031.1"/>
</dbReference>
<evidence type="ECO:0000313" key="1">
    <source>
        <dbReference type="EMBL" id="MCQ8105501.1"/>
    </source>
</evidence>
<organism evidence="1 2">
    <name type="scientific">Methylomonas subterranea</name>
    <dbReference type="NCBI Taxonomy" id="2952225"/>
    <lineage>
        <taxon>Bacteria</taxon>
        <taxon>Pseudomonadati</taxon>
        <taxon>Pseudomonadota</taxon>
        <taxon>Gammaproteobacteria</taxon>
        <taxon>Methylococcales</taxon>
        <taxon>Methylococcaceae</taxon>
        <taxon>Methylomonas</taxon>
    </lineage>
</organism>
<keyword evidence="2" id="KW-1185">Reference proteome</keyword>
<comment type="caution">
    <text evidence="1">The sequence shown here is derived from an EMBL/GenBank/DDBJ whole genome shotgun (WGS) entry which is preliminary data.</text>
</comment>
<sequence length="90" mass="10346">MYLHKAEKNQISNICSHLGYAPHTFCFCEVDMQAAVTGVKELLNRLPEESSFEDIQYHLYVIAKIQQGLARVESEDAVPHEEVEKQFDCM</sequence>